<evidence type="ECO:0000313" key="2">
    <source>
        <dbReference type="EMBL" id="WVW84713.1"/>
    </source>
</evidence>
<sequence>MLQYDLQTIQHGLSSNQIVLRITDGLSITPLTDLGFTASSTEFQPSTSGRAWKRDYHHMRGNRSWLRDRDVLEGMVAHITGGWGSIPSPSVSNIQREMEGSKWISTSGDLDWTIFEISRRLTVLRKDIKEVRLTVVRRYGKISRRYQGVKDIEVDPLLHLNKFLKSRRSYGNREKVQKAINFANVSGEVLFLGKKFGKDILESTVWTRDSTGLDLPTYMLKPREQWRANQSWMDRLIWDPSVHTSFTEVKKIIEENKRSGPGPGPDVDGIVNSVNRLRI</sequence>
<reference evidence="2" key="2">
    <citation type="submission" date="2013-07" db="EMBL/GenBank/DDBJ databases">
        <authorList>
            <consortium name="The Broad Institute Genome Sequencing Platform"/>
            <person name="Cuomo C."/>
            <person name="Litvintseva A."/>
            <person name="Chen Y."/>
            <person name="Heitman J."/>
            <person name="Sun S."/>
            <person name="Springer D."/>
            <person name="Dromer F."/>
            <person name="Young S.K."/>
            <person name="Zeng Q."/>
            <person name="Gargeya S."/>
            <person name="Fitzgerald M."/>
            <person name="Abouelleil A."/>
            <person name="Alvarado L."/>
            <person name="Berlin A.M."/>
            <person name="Chapman S.B."/>
            <person name="Dewar J."/>
            <person name="Goldberg J."/>
            <person name="Griggs A."/>
            <person name="Gujja S."/>
            <person name="Hansen M."/>
            <person name="Howarth C."/>
            <person name="Imamovic A."/>
            <person name="Larimer J."/>
            <person name="McCowan C."/>
            <person name="Murphy C."/>
            <person name="Pearson M."/>
            <person name="Priest M."/>
            <person name="Roberts A."/>
            <person name="Saif S."/>
            <person name="Shea T."/>
            <person name="Sykes S."/>
            <person name="Wortman J."/>
            <person name="Nusbaum C."/>
            <person name="Birren B."/>
        </authorList>
    </citation>
    <scope>NUCLEOTIDE SEQUENCE</scope>
    <source>
        <strain evidence="2">CBS 10118</strain>
    </source>
</reference>
<accession>A0A1B9G0J0</accession>
<evidence type="ECO:0000313" key="3">
    <source>
        <dbReference type="Proteomes" id="UP000092730"/>
    </source>
</evidence>
<name>A0A1B9G0J0_9TREE</name>
<dbReference type="EMBL" id="KI894022">
    <property type="protein sequence ID" value="OCF24526.1"/>
    <property type="molecule type" value="Genomic_DNA"/>
</dbReference>
<dbReference type="AlphaFoldDB" id="A0A1B9G0J0"/>
<gene>
    <name evidence="1" type="ORF">I302_05986</name>
    <name evidence="2" type="ORF">I302_106748</name>
</gene>
<dbReference type="RefSeq" id="XP_019045596.1">
    <property type="nucleotide sequence ID" value="XM_019192599.1"/>
</dbReference>
<dbReference type="OrthoDB" id="2564630at2759"/>
<dbReference type="VEuPathDB" id="FungiDB:I302_05986"/>
<protein>
    <submittedName>
        <fullName evidence="1">Uncharacterized protein</fullName>
    </submittedName>
</protein>
<organism evidence="1">
    <name type="scientific">Kwoniella bestiolae CBS 10118</name>
    <dbReference type="NCBI Taxonomy" id="1296100"/>
    <lineage>
        <taxon>Eukaryota</taxon>
        <taxon>Fungi</taxon>
        <taxon>Dikarya</taxon>
        <taxon>Basidiomycota</taxon>
        <taxon>Agaricomycotina</taxon>
        <taxon>Tremellomycetes</taxon>
        <taxon>Tremellales</taxon>
        <taxon>Cryptococcaceae</taxon>
        <taxon>Kwoniella</taxon>
    </lineage>
</organism>
<dbReference type="Proteomes" id="UP000092730">
    <property type="component" value="Chromosome 5"/>
</dbReference>
<dbReference type="GeneID" id="30210385"/>
<dbReference type="EMBL" id="CP144545">
    <property type="protein sequence ID" value="WVW84713.1"/>
    <property type="molecule type" value="Genomic_DNA"/>
</dbReference>
<dbReference type="KEGG" id="kbi:30210385"/>
<reference evidence="1" key="3">
    <citation type="submission" date="2014-01" db="EMBL/GenBank/DDBJ databases">
        <title>Evolution of pathogenesis and genome organization in the Tremellales.</title>
        <authorList>
            <person name="Cuomo C."/>
            <person name="Litvintseva A."/>
            <person name="Heitman J."/>
            <person name="Chen Y."/>
            <person name="Sun S."/>
            <person name="Springer D."/>
            <person name="Dromer F."/>
            <person name="Young S."/>
            <person name="Zeng Q."/>
            <person name="Chapman S."/>
            <person name="Gujja S."/>
            <person name="Saif S."/>
            <person name="Birren B."/>
        </authorList>
    </citation>
    <scope>NUCLEOTIDE SEQUENCE</scope>
    <source>
        <strain evidence="1">CBS 10118</strain>
    </source>
</reference>
<keyword evidence="3" id="KW-1185">Reference proteome</keyword>
<reference evidence="1" key="1">
    <citation type="submission" date="2013-07" db="EMBL/GenBank/DDBJ databases">
        <title>The Genome Sequence of Cryptococcus bestiolae CBS10118.</title>
        <authorList>
            <consortium name="The Broad Institute Genome Sequencing Platform"/>
            <person name="Cuomo C."/>
            <person name="Litvintseva A."/>
            <person name="Chen Y."/>
            <person name="Heitman J."/>
            <person name="Sun S."/>
            <person name="Springer D."/>
            <person name="Dromer F."/>
            <person name="Young S.K."/>
            <person name="Zeng Q."/>
            <person name="Gargeya S."/>
            <person name="Fitzgerald M."/>
            <person name="Abouelleil A."/>
            <person name="Alvarado L."/>
            <person name="Berlin A.M."/>
            <person name="Chapman S.B."/>
            <person name="Dewar J."/>
            <person name="Goldberg J."/>
            <person name="Griggs A."/>
            <person name="Gujja S."/>
            <person name="Hansen M."/>
            <person name="Howarth C."/>
            <person name="Imamovic A."/>
            <person name="Larimer J."/>
            <person name="McCowan C."/>
            <person name="Murphy C."/>
            <person name="Pearson M."/>
            <person name="Priest M."/>
            <person name="Roberts A."/>
            <person name="Saif S."/>
            <person name="Shea T."/>
            <person name="Sykes S."/>
            <person name="Wortman J."/>
            <person name="Nusbaum C."/>
            <person name="Birren B."/>
        </authorList>
    </citation>
    <scope>NUCLEOTIDE SEQUENCE [LARGE SCALE GENOMIC DNA]</scope>
    <source>
        <strain evidence="1">CBS 10118</strain>
    </source>
</reference>
<proteinExistence type="predicted"/>
<reference evidence="2" key="4">
    <citation type="submission" date="2024-02" db="EMBL/GenBank/DDBJ databases">
        <title>Comparative genomics of Cryptococcus and Kwoniella reveals pathogenesis evolution and contrasting modes of karyotype evolution via chromosome fusion or intercentromeric recombination.</title>
        <authorList>
            <person name="Coelho M.A."/>
            <person name="David-Palma M."/>
            <person name="Shea T."/>
            <person name="Bowers K."/>
            <person name="McGinley-Smith S."/>
            <person name="Mohammad A.W."/>
            <person name="Gnirke A."/>
            <person name="Yurkov A.M."/>
            <person name="Nowrousian M."/>
            <person name="Sun S."/>
            <person name="Cuomo C.A."/>
            <person name="Heitman J."/>
        </authorList>
    </citation>
    <scope>NUCLEOTIDE SEQUENCE</scope>
    <source>
        <strain evidence="2">CBS 10118</strain>
    </source>
</reference>
<evidence type="ECO:0000313" key="1">
    <source>
        <dbReference type="EMBL" id="OCF24526.1"/>
    </source>
</evidence>